<dbReference type="Proteomes" id="UP001567538">
    <property type="component" value="Unassembled WGS sequence"/>
</dbReference>
<dbReference type="PROSITE" id="PS50888">
    <property type="entry name" value="BHLH"/>
    <property type="match status" value="1"/>
</dbReference>
<dbReference type="InterPro" id="IPR011598">
    <property type="entry name" value="bHLH_dom"/>
</dbReference>
<evidence type="ECO:0000259" key="7">
    <source>
        <dbReference type="PROSITE" id="PS50888"/>
    </source>
</evidence>
<dbReference type="InterPro" id="IPR045239">
    <property type="entry name" value="bHLH95_bHLH"/>
</dbReference>
<feature type="domain" description="BHLH" evidence="7">
    <location>
        <begin position="70"/>
        <end position="119"/>
    </location>
</feature>
<dbReference type="EMBL" id="JBEAFC010000011">
    <property type="protein sequence ID" value="KAL1535614.1"/>
    <property type="molecule type" value="Genomic_DNA"/>
</dbReference>
<protein>
    <submittedName>
        <fullName evidence="8">Transcription factor bHLH154-like protein</fullName>
    </submittedName>
</protein>
<feature type="compositionally biased region" description="Basic residues" evidence="6">
    <location>
        <begin position="58"/>
        <end position="70"/>
    </location>
</feature>
<feature type="region of interest" description="Disordered" evidence="6">
    <location>
        <begin position="35"/>
        <end position="85"/>
    </location>
</feature>
<name>A0ABD1FXA5_SALDI</name>
<dbReference type="SUPFAM" id="SSF47459">
    <property type="entry name" value="HLH, helix-loop-helix DNA-binding domain"/>
    <property type="match status" value="1"/>
</dbReference>
<dbReference type="InterPro" id="IPR045843">
    <property type="entry name" value="IND-like"/>
</dbReference>
<comment type="subcellular location">
    <subcellularLocation>
        <location evidence="1">Nucleus</location>
    </subcellularLocation>
</comment>
<dbReference type="Gene3D" id="4.10.280.10">
    <property type="entry name" value="Helix-loop-helix DNA-binding domain"/>
    <property type="match status" value="1"/>
</dbReference>
<evidence type="ECO:0000313" key="9">
    <source>
        <dbReference type="Proteomes" id="UP001567538"/>
    </source>
</evidence>
<organism evidence="8 9">
    <name type="scientific">Salvia divinorum</name>
    <name type="common">Maria pastora</name>
    <name type="synonym">Diviner's sage</name>
    <dbReference type="NCBI Taxonomy" id="28513"/>
    <lineage>
        <taxon>Eukaryota</taxon>
        <taxon>Viridiplantae</taxon>
        <taxon>Streptophyta</taxon>
        <taxon>Embryophyta</taxon>
        <taxon>Tracheophyta</taxon>
        <taxon>Spermatophyta</taxon>
        <taxon>Magnoliopsida</taxon>
        <taxon>eudicotyledons</taxon>
        <taxon>Gunneridae</taxon>
        <taxon>Pentapetalae</taxon>
        <taxon>asterids</taxon>
        <taxon>lamiids</taxon>
        <taxon>Lamiales</taxon>
        <taxon>Lamiaceae</taxon>
        <taxon>Nepetoideae</taxon>
        <taxon>Mentheae</taxon>
        <taxon>Salviinae</taxon>
        <taxon>Salvia</taxon>
        <taxon>Salvia subgen. Calosphace</taxon>
    </lineage>
</organism>
<dbReference type="PANTHER" id="PTHR16223">
    <property type="entry name" value="TRANSCRIPTION FACTOR BHLH83-RELATED"/>
    <property type="match status" value="1"/>
</dbReference>
<comment type="caution">
    <text evidence="8">The sequence shown here is derived from an EMBL/GenBank/DDBJ whole genome shotgun (WGS) entry which is preliminary data.</text>
</comment>
<sequence length="179" mass="20543">MNYMPVQEHTFYQPWNSTFLQQSDNNDVRLIQDARKRPAEGATSSLTNAGTKETEREKKRKTRLQGKLPKVHKEKEPTSRRRSQKLTDKITTLQKLVSPYGKTDTASVLLEASVSIQALQDQIKEMFHIISGDQTAMQIGERRFDLQSQGLCLVPSVVLEELDRRFVPTPSVNLFPEYH</sequence>
<evidence type="ECO:0000256" key="5">
    <source>
        <dbReference type="ARBA" id="ARBA00023242"/>
    </source>
</evidence>
<dbReference type="GO" id="GO:0003677">
    <property type="term" value="F:DNA binding"/>
    <property type="evidence" value="ECO:0007669"/>
    <property type="project" value="UniProtKB-KW"/>
</dbReference>
<keyword evidence="2" id="KW-0805">Transcription regulation</keyword>
<dbReference type="PANTHER" id="PTHR16223:SF138">
    <property type="entry name" value="TRANSCRIPTION FACTOR BHLH103-LIKE"/>
    <property type="match status" value="1"/>
</dbReference>
<dbReference type="CDD" id="cd11393">
    <property type="entry name" value="bHLH_AtbHLH_like"/>
    <property type="match status" value="1"/>
</dbReference>
<dbReference type="GO" id="GO:0005634">
    <property type="term" value="C:nucleus"/>
    <property type="evidence" value="ECO:0007669"/>
    <property type="project" value="UniProtKB-SubCell"/>
</dbReference>
<evidence type="ECO:0000256" key="6">
    <source>
        <dbReference type="SAM" id="MobiDB-lite"/>
    </source>
</evidence>
<dbReference type="InterPro" id="IPR036638">
    <property type="entry name" value="HLH_DNA-bd_sf"/>
</dbReference>
<evidence type="ECO:0000256" key="3">
    <source>
        <dbReference type="ARBA" id="ARBA00023125"/>
    </source>
</evidence>
<keyword evidence="4" id="KW-0804">Transcription</keyword>
<evidence type="ECO:0000256" key="1">
    <source>
        <dbReference type="ARBA" id="ARBA00004123"/>
    </source>
</evidence>
<keyword evidence="3" id="KW-0238">DNA-binding</keyword>
<evidence type="ECO:0000313" key="8">
    <source>
        <dbReference type="EMBL" id="KAL1535614.1"/>
    </source>
</evidence>
<keyword evidence="5" id="KW-0539">Nucleus</keyword>
<proteinExistence type="predicted"/>
<dbReference type="AlphaFoldDB" id="A0ABD1FXA5"/>
<accession>A0ABD1FXA5</accession>
<keyword evidence="9" id="KW-1185">Reference proteome</keyword>
<evidence type="ECO:0000256" key="2">
    <source>
        <dbReference type="ARBA" id="ARBA00023015"/>
    </source>
</evidence>
<reference evidence="8 9" key="1">
    <citation type="submission" date="2024-06" db="EMBL/GenBank/DDBJ databases">
        <title>A chromosome level genome sequence of Diviner's sage (Salvia divinorum).</title>
        <authorList>
            <person name="Ford S.A."/>
            <person name="Ro D.-K."/>
            <person name="Ness R.W."/>
            <person name="Phillips M.A."/>
        </authorList>
    </citation>
    <scope>NUCLEOTIDE SEQUENCE [LARGE SCALE GENOMIC DNA]</scope>
    <source>
        <strain evidence="8">SAF-2024a</strain>
        <tissue evidence="8">Leaf</tissue>
    </source>
</reference>
<gene>
    <name evidence="8" type="ORF">AAHA92_28374</name>
</gene>
<evidence type="ECO:0000256" key="4">
    <source>
        <dbReference type="ARBA" id="ARBA00023163"/>
    </source>
</evidence>